<dbReference type="GO" id="GO:0000977">
    <property type="term" value="F:RNA polymerase II transcription regulatory region sequence-specific DNA binding"/>
    <property type="evidence" value="ECO:0007669"/>
    <property type="project" value="TreeGrafter"/>
</dbReference>
<evidence type="ECO:0000256" key="10">
    <source>
        <dbReference type="SAM" id="Coils"/>
    </source>
</evidence>
<dbReference type="EMBL" id="NIVC01003202">
    <property type="protein sequence ID" value="PAA52670.1"/>
    <property type="molecule type" value="Genomic_DNA"/>
</dbReference>
<protein>
    <recommendedName>
        <fullName evidence="3">Protein CASP</fullName>
    </recommendedName>
</protein>
<feature type="non-terminal residue" evidence="15">
    <location>
        <position position="1"/>
    </location>
</feature>
<dbReference type="STRING" id="282301.A0A267DTN4"/>
<gene>
    <name evidence="16" type="ORF">BOX15_Mlig028701g2</name>
    <name evidence="15" type="ORF">BOX15_Mlig031745g2</name>
</gene>
<evidence type="ECO:0000256" key="9">
    <source>
        <dbReference type="ARBA" id="ARBA00023136"/>
    </source>
</evidence>
<dbReference type="GO" id="GO:0000981">
    <property type="term" value="F:DNA-binding transcription factor activity, RNA polymerase II-specific"/>
    <property type="evidence" value="ECO:0007669"/>
    <property type="project" value="TreeGrafter"/>
</dbReference>
<evidence type="ECO:0000259" key="13">
    <source>
        <dbReference type="Pfam" id="PF08172"/>
    </source>
</evidence>
<dbReference type="PANTHER" id="PTHR14043:SF2">
    <property type="entry name" value="HOMEOBOX PROTEIN CUT"/>
    <property type="match status" value="1"/>
</dbReference>
<dbReference type="EMBL" id="NIVC01000452">
    <property type="protein sequence ID" value="PAA82778.1"/>
    <property type="molecule type" value="Genomic_DNA"/>
</dbReference>
<evidence type="ECO:0000256" key="6">
    <source>
        <dbReference type="ARBA" id="ARBA00022989"/>
    </source>
</evidence>
<feature type="coiled-coil region" evidence="10">
    <location>
        <begin position="401"/>
        <end position="449"/>
    </location>
</feature>
<evidence type="ECO:0000313" key="17">
    <source>
        <dbReference type="Proteomes" id="UP000215902"/>
    </source>
</evidence>
<dbReference type="InterPro" id="IPR057476">
    <property type="entry name" value="Cux_N"/>
</dbReference>
<keyword evidence="8 10" id="KW-0175">Coiled coil</keyword>
<feature type="coiled-coil region" evidence="10">
    <location>
        <begin position="110"/>
        <end position="168"/>
    </location>
</feature>
<evidence type="ECO:0000256" key="4">
    <source>
        <dbReference type="ARBA" id="ARBA00022448"/>
    </source>
</evidence>
<sequence length="693" mass="77704">SLVQSVLSAWRGTSFEQVKQELDATAADIASQQDAGDAGRKRLVELSREFKAGTAAEVRKAVAPLLKSFQAEVDSLSKRAKQAEAAFLSVYQKLIDLPDPAPAFDHLAGMQKRVQRCSDLEIENKQLRDRLTEYNAEFAEVRNQEVTVKQLRERLRELEESVESRVANCVRDRERQLALDYGEKAKQLSSAQLEAAQRLGEAEQRANQLQSALDTARAEAASLRQALDDRQSARTDEFELLAQDAERANERAAQLEKELTAARQRLASQRASPSGGASEAAAAAAADEAGQLRRAELEAQLASRERELAQLADDNRRLQRTADELRESRAQQTAALETQLAETVRRLATAEERLRYQSDYDEIRRELRVLQSVQFAASEEADDSDEVAASASLEERLLRQNGTLQSEAAGLRLRADRLQAEVSRLSGELGEARADCTRQAKLAEQLEEDLRRVKSFSSMFRGAAEGEEGSGGQAQQQKQHQQQLQEQQQQPSSEAEALASVLSGGQPDTAPQDASLLSIVQSQRERYRARAQELEVAAVAQQQQLGVLRTELDKVRSDNVKLYEKIRFLQSYQAGEQQHQREPESGSGGEFSGYSEAYETRLDPFAKFSRRERERKIAELRPHDKLTLSIGRLILGSRTARAVAFGYTVLLHLLVFLVLFRMAYMETDRRDLSAECQHKFQEHMLRVHGQHNH</sequence>
<keyword evidence="9 12" id="KW-0472">Membrane</keyword>
<evidence type="ECO:0000313" key="15">
    <source>
        <dbReference type="EMBL" id="PAA52670.1"/>
    </source>
</evidence>
<evidence type="ECO:0000256" key="2">
    <source>
        <dbReference type="ARBA" id="ARBA00006415"/>
    </source>
</evidence>
<dbReference type="Proteomes" id="UP000215902">
    <property type="component" value="Unassembled WGS sequence"/>
</dbReference>
<dbReference type="GO" id="GO:0006891">
    <property type="term" value="P:intra-Golgi vesicle-mediated transport"/>
    <property type="evidence" value="ECO:0007669"/>
    <property type="project" value="InterPro"/>
</dbReference>
<comment type="subcellular location">
    <subcellularLocation>
        <location evidence="1">Golgi apparatus membrane</location>
        <topology evidence="1">Single-pass type IV membrane protein</topology>
    </subcellularLocation>
</comment>
<feature type="compositionally biased region" description="Low complexity" evidence="11">
    <location>
        <begin position="473"/>
        <end position="503"/>
    </location>
</feature>
<evidence type="ECO:0000256" key="8">
    <source>
        <dbReference type="ARBA" id="ARBA00023054"/>
    </source>
</evidence>
<feature type="coiled-coil region" evidence="10">
    <location>
        <begin position="517"/>
        <end position="544"/>
    </location>
</feature>
<name>A0A267DTN4_9PLAT</name>
<evidence type="ECO:0000256" key="5">
    <source>
        <dbReference type="ARBA" id="ARBA00022692"/>
    </source>
</evidence>
<comment type="similarity">
    <text evidence="2">Belongs to the CASP family.</text>
</comment>
<proteinExistence type="inferred from homology"/>
<feature type="domain" description="CASP C-terminal" evidence="13">
    <location>
        <begin position="425"/>
        <end position="664"/>
    </location>
</feature>
<dbReference type="OrthoDB" id="10257567at2759"/>
<evidence type="ECO:0000256" key="7">
    <source>
        <dbReference type="ARBA" id="ARBA00023034"/>
    </source>
</evidence>
<accession>A0A267DTN4</accession>
<evidence type="ECO:0000259" key="14">
    <source>
        <dbReference type="Pfam" id="PF25398"/>
    </source>
</evidence>
<dbReference type="GO" id="GO:0000139">
    <property type="term" value="C:Golgi membrane"/>
    <property type="evidence" value="ECO:0007669"/>
    <property type="project" value="UniProtKB-SubCell"/>
</dbReference>
<dbReference type="Pfam" id="PF08172">
    <property type="entry name" value="CASP_C"/>
    <property type="match status" value="1"/>
</dbReference>
<feature type="region of interest" description="Disordered" evidence="11">
    <location>
        <begin position="574"/>
        <end position="593"/>
    </location>
</feature>
<evidence type="ECO:0000256" key="1">
    <source>
        <dbReference type="ARBA" id="ARBA00004409"/>
    </source>
</evidence>
<evidence type="ECO:0000256" key="3">
    <source>
        <dbReference type="ARBA" id="ARBA00018691"/>
    </source>
</evidence>
<evidence type="ECO:0000256" key="11">
    <source>
        <dbReference type="SAM" id="MobiDB-lite"/>
    </source>
</evidence>
<feature type="transmembrane region" description="Helical" evidence="12">
    <location>
        <begin position="642"/>
        <end position="660"/>
    </location>
</feature>
<reference evidence="15 17" key="1">
    <citation type="submission" date="2017-06" db="EMBL/GenBank/DDBJ databases">
        <title>A platform for efficient transgenesis in Macrostomum lignano, a flatworm model organism for stem cell research.</title>
        <authorList>
            <person name="Berezikov E."/>
        </authorList>
    </citation>
    <scope>NUCLEOTIDE SEQUENCE [LARGE SCALE GENOMIC DNA]</scope>
    <source>
        <strain evidence="15">DV1</strain>
        <tissue evidence="15">Whole organism</tissue>
    </source>
</reference>
<keyword evidence="4" id="KW-0813">Transport</keyword>
<organism evidence="15 17">
    <name type="scientific">Macrostomum lignano</name>
    <dbReference type="NCBI Taxonomy" id="282301"/>
    <lineage>
        <taxon>Eukaryota</taxon>
        <taxon>Metazoa</taxon>
        <taxon>Spiralia</taxon>
        <taxon>Lophotrochozoa</taxon>
        <taxon>Platyhelminthes</taxon>
        <taxon>Rhabditophora</taxon>
        <taxon>Macrostomorpha</taxon>
        <taxon>Macrostomida</taxon>
        <taxon>Macrostomidae</taxon>
        <taxon>Macrostomum</taxon>
    </lineage>
</organism>
<dbReference type="InterPro" id="IPR012955">
    <property type="entry name" value="CASP_C"/>
</dbReference>
<keyword evidence="17" id="KW-1185">Reference proteome</keyword>
<dbReference type="GO" id="GO:0005634">
    <property type="term" value="C:nucleus"/>
    <property type="evidence" value="ECO:0007669"/>
    <property type="project" value="TreeGrafter"/>
</dbReference>
<feature type="region of interest" description="Disordered" evidence="11">
    <location>
        <begin position="463"/>
        <end position="512"/>
    </location>
</feature>
<keyword evidence="7" id="KW-0333">Golgi apparatus</keyword>
<evidence type="ECO:0000256" key="12">
    <source>
        <dbReference type="SAM" id="Phobius"/>
    </source>
</evidence>
<dbReference type="AlphaFoldDB" id="A0A267DTN4"/>
<evidence type="ECO:0000313" key="16">
    <source>
        <dbReference type="EMBL" id="PAA82778.1"/>
    </source>
</evidence>
<comment type="caution">
    <text evidence="15">The sequence shown here is derived from an EMBL/GenBank/DDBJ whole genome shotgun (WGS) entry which is preliminary data.</text>
</comment>
<keyword evidence="5 12" id="KW-0812">Transmembrane</keyword>
<dbReference type="Pfam" id="PF25398">
    <property type="entry name" value="CUX1_N"/>
    <property type="match status" value="1"/>
</dbReference>
<feature type="domain" description="Cux N-terminal" evidence="14">
    <location>
        <begin position="3"/>
        <end position="107"/>
    </location>
</feature>
<feature type="region of interest" description="Disordered" evidence="11">
    <location>
        <begin position="264"/>
        <end position="285"/>
    </location>
</feature>
<keyword evidence="6 12" id="KW-1133">Transmembrane helix</keyword>
<dbReference type="PANTHER" id="PTHR14043">
    <property type="entry name" value="CCAAT DISPLACEMENT PROTEIN-RELATED"/>
    <property type="match status" value="1"/>
</dbReference>